<dbReference type="Proteomes" id="UP000515159">
    <property type="component" value="Chromosome 10"/>
</dbReference>
<evidence type="ECO:0000259" key="14">
    <source>
        <dbReference type="PROSITE" id="PS51406"/>
    </source>
</evidence>
<dbReference type="PROSITE" id="PS00022">
    <property type="entry name" value="EGF_1"/>
    <property type="match status" value="19"/>
</dbReference>
<dbReference type="SMART" id="SM00060">
    <property type="entry name" value="FN3"/>
    <property type="match status" value="16"/>
</dbReference>
<dbReference type="Gene3D" id="2.20.25.10">
    <property type="match status" value="1"/>
</dbReference>
<dbReference type="PROSITE" id="PS51406">
    <property type="entry name" value="FIBRINOGEN_C_2"/>
    <property type="match status" value="1"/>
</dbReference>
<feature type="domain" description="EGF-like" evidence="12">
    <location>
        <begin position="342"/>
        <end position="373"/>
    </location>
</feature>
<evidence type="ECO:0000313" key="16">
    <source>
        <dbReference type="RefSeq" id="XP_033816343.1"/>
    </source>
</evidence>
<evidence type="ECO:0000256" key="3">
    <source>
        <dbReference type="ARBA" id="ARBA00022525"/>
    </source>
</evidence>
<keyword evidence="8 10" id="KW-1015">Disulfide bond</keyword>
<name>A0A6P8SIT7_GEOSA</name>
<keyword evidence="9" id="KW-0325">Glycoprotein</keyword>
<feature type="domain" description="Fibronectin type-III" evidence="13">
    <location>
        <begin position="2969"/>
        <end position="3057"/>
    </location>
</feature>
<dbReference type="InterPro" id="IPR002181">
    <property type="entry name" value="Fibrinogen_a/b/g_C_dom"/>
</dbReference>
<dbReference type="Pfam" id="PF23106">
    <property type="entry name" value="EGF_Teneurin"/>
    <property type="match status" value="10"/>
</dbReference>
<dbReference type="Gene3D" id="3.90.215.10">
    <property type="entry name" value="Gamma Fibrinogen, chain A, domain 1"/>
    <property type="match status" value="1"/>
</dbReference>
<dbReference type="InterPro" id="IPR013783">
    <property type="entry name" value="Ig-like_fold"/>
</dbReference>
<feature type="chain" id="PRO_5028199559" evidence="11">
    <location>
        <begin position="23"/>
        <end position="3281"/>
    </location>
</feature>
<dbReference type="InParanoid" id="A0A6P8SIT7"/>
<dbReference type="SUPFAM" id="SSF49265">
    <property type="entry name" value="Fibronectin type III"/>
    <property type="match status" value="14"/>
</dbReference>
<dbReference type="SMART" id="SM00181">
    <property type="entry name" value="EGF"/>
    <property type="match status" value="46"/>
</dbReference>
<evidence type="ECO:0000256" key="9">
    <source>
        <dbReference type="ARBA" id="ARBA00023180"/>
    </source>
</evidence>
<keyword evidence="4" id="KW-0272">Extracellular matrix</keyword>
<feature type="domain" description="Fibronectin type-III" evidence="13">
    <location>
        <begin position="1796"/>
        <end position="1878"/>
    </location>
</feature>
<evidence type="ECO:0000256" key="1">
    <source>
        <dbReference type="ARBA" id="ARBA00004498"/>
    </source>
</evidence>
<organism evidence="15 16">
    <name type="scientific">Geotrypetes seraphini</name>
    <name type="common">Gaboon caecilian</name>
    <name type="synonym">Caecilia seraphini</name>
    <dbReference type="NCBI Taxonomy" id="260995"/>
    <lineage>
        <taxon>Eukaryota</taxon>
        <taxon>Metazoa</taxon>
        <taxon>Chordata</taxon>
        <taxon>Craniata</taxon>
        <taxon>Vertebrata</taxon>
        <taxon>Euteleostomi</taxon>
        <taxon>Amphibia</taxon>
        <taxon>Gymnophiona</taxon>
        <taxon>Geotrypetes</taxon>
    </lineage>
</organism>
<sequence length="3281" mass="354458">MGLARQVLACLMVVMLYHQADSGIIKKIIRQKREIGLNVTLPEDNQPVIFNHVYNINLPMGSLCSVDLDPTRSGTDLKPQRKQIQHYEEHTMDGENQIVFTHRINIPRRACGCASGSDIKDLLNRLEELEGLVSSLREQCTTGAGCCTGVQTAEGLHDTRPFCNGRGNYSTEACGCICEPGWKGPNCSEVECPGNCNRGQCVNGKCVCEEGFTGEDCSETACPNYCNDQGKCINGICVCFDGYTGEDCSEERCPMPCSKHGKCVNAQCVCNEGFSGEDCSISRCPNNCNNRGRCVEDECICDEGFTGEDCSELICPNDCFDRGRCINGVCECEIGFTGEDCGKELCHNNCNNRGRCVNGQCVCDEGFTGDDCSASQCPNNCNDLGRCVNGKCVCKEGLMGDDCSEQRCPNDCKKKGRCVNGQCVCNEGFTGENCGELSCPNNCKDKGRCVNGQCVCDEGFTGEDCGELSCPNNCKDKGRCVNGQCVCDEGFTGEDCGELSCPSNCKDKGRCVNGQCVCDEGFTGEDCGELSCPSNCKDKGRCVNGQCVCDEGFTGEDCGELSCPNNCKDKGRCVNGQCVCDEGFTGEDCGELSCPNNCKDKGRCVNGQCVCDEGFTGEDCGELSCPNNCKDKGRCVNGQCVCDEGFTGEDCGELSCPSNCKDKGRCVNGQCVCDEGFTGEDCGELSCPNNCKDKGRCVNGQCVCDEGFTGEDCGELSCPNNCNDKGRCVNGQCVCDDGFTGEDCGELSCPNNCNDKGRCVNGQCVCDEGFTGEDCSELSCPSNCKDKGRCVNGQCVCDEGFTGEDCNELSCPSNCNDKGRCVNGQCVCDEGFTGEDCNELSCPSNCNDKGRCVNGQCVCDEGFTGEDCGELSCPSNCKDKGRCVNGQCVCDEGFTGEDCGELSCPNNCNDKGRCVNGQCVCDEGFTGEDCGELSCPSNCNDKGRCVNGQCVCDEGFTGEDCNELSCPSNCNDKGRCVNGQCVCDEGFTGEDCGELSCPSNCNDKGRCVNGQCVCDEGFTGEDCGELSCPSNCNDKGRCVNGQCVCDEGFTGEDCGELSCPNNCKDKGRCVNGQCVCDEGFTGEDCGELSCPNNCKDKGRCVNGQCVCDEGFTGEDCGELSCPNNCKDKGRCVNGQCVCDEGFTGEDCGELSCPSNCKDKGRCVNGQCVCDEGFTGEDCGELSCPNNCKDKGRCVNGQCVCDEGFTGEDCGELSCPNNCNDKGRCVNGQCVCDDGFTGEDCGELSCPNNCNDKGRCVNGQCVCDEGFTGEDCSELSCPSNCKDKGRCVNGQCVCDEGFTGEDCNELSCPSNCNDKGRCVNGQCVCDEGFTGEDCNELSCPSNCNDKGRCVNGQCVCDEGFTGEDCGELSCPSNCKDKGRCVNGQCVCDEGFTGEDCGELSCPNNCNDKGRCVNGQCVCDEGFTGEDCGELSCPSNCNDKGRCVNGQCVCDEGFTGEDCNELSCPSNCNDKGRCVNGQCVCDEGFTGEDCGELSCPSNCNDKGRCVNGQCVCDEGFTGEDCGELSCPSNCNDKGRCVNGQCVCDEGFTGEDCNELSCPSNCNDKGRCVNGQCVCDEGFKGEDCSDLRCPDDCNDQGQCINGQCVCVEGFIGEDCSEVSPPKDLKVTDVTPKTVDLEWENEMEVTEYLVSYVPTAPGGLELDFRVPGNQRNATIRELEPGVEYLIRVFAILKNQKSIPVSARVATHLPTTDDLRFKSIKETWVEVEWEPLKISYDAWKLIFQNTKEENGEIVSTLNKGETTYVQTGLAPGESYQVSIQAVKNNTEGAKLTKVMTTMIDSPSQFEVRDITDTSAILSWIKPLAEVDTTSLVYGDKFVTFYKDEDQYRLGDLKPDTTYNLTLFGQRGDMISEKVTKTITTDLDAPSNLKRVSQTEDNITLEWKNSQAKNEYYRVKHAPIAGGDYVEVIVPRSNEITTNITLTGLRPATEYGIGVTAVKQDRESNPATINAATDLDPPKDLEVTESTGSTLSLRWKKPQSKIDQYRIIYVSSTGKTDEAVISSRITTYVLKGLDENTDYTITIVAEKGKHKSRPVPVKGSTVKRPELYFLHRPTVTPTGFNLSWVATDGAYDSFLLKVTDFLDQLEPQKVNVSGTLRTIYISGLSPGTLYMVRIEGIENGLPIQTASTEAITAKTLVVNQLLIHTVGPEGFNLSWVADGLFDSFTISVRDSNGQFDPLTIEVPGDKHSKIITGLKDETQYDVELYGTLGEQQSEPTKGTVTTVSTTTPVMNQLLIQTVGPESFNLFWEMDGLFDSFTISVRDSEGQFDPLAFVVPGDKRSKIITGLKDGTQYDVELYGTLGGQQSEPVLGTVTTVSATTPVMNQLLIHTVGPEGFNLSWEMDGLFDSFTISVRDSEGQFDPLAFVVPGDKHSKIITGLKDGTQYDVELYGTLGGQQSEPVLGTVTTVSATTPVMNQLLIHTVGPEGFNLSWEMDGLFDSFTISVRDSEGQFDPLAFVVPGDKRSKIITGLKDGTQYDVELYGTLGGQQSEPVLGTVTTVSATTPVMNQLLIHTVGPEGFNLSWEMDGLFDSFTISVRDSEGQFDPLAFVVPGDKRSKIITGLKDGTQYDVEIYGTLGGQQSEPVLGTVTTVSATTPVMNQLLIHTVGPEGFNLSWEMDGLFDSFTISVRDSEGQFDPLAFVVPGDKRSKIITGLKDGTQYDVELYGTLGGQQSEPVIGTVTTVSATTPVVKQLLIHTVGPEGFNLSWEADGPFDNFTISVRDSKGQYDPLAFVVPGDKRSKIITGLKDETQYDVELYGTLGRLRLEPIKETVTTALETPKEISFSDITDNSATVSWTALKIPADSFKISYVPVTGGVPATVTVDGTKTQTTLTKLIPGVEYTVSVISVKGLHESEPITGTMTTALDGPSGLMVVNITDAEVLALWQPAIASVDSYVLTYGTENAPEKSETVSGNIVESEIVGLQPATEYTLRMYAVKGPHRSATISTKFTTALDAPKDLSASEIQSETALLTWKPPRSIITGFLLIYESVDGTVKEVVLGPDTTSYRLEDLSPSTHYTVKLQALNKSVKSKAIQTVFTTTGLLYSHPKDCSQALLNGETASGVYTIYLNGNKSEPLDVYCDMSVDGGGWIVFLRRTDGKEDFYRNWKAYSAGFGDPKEEFWMGLENLHKITNQGQYELRVDLSDGSDTAYATYDTFVVGDSKSRYRLKVEGYDGTAGDSMTYHTGRPFSTYDKDHDSAITNCALSYKGAFWYKNCHRVNLMGRYGDKRHSQGINWFHWKGHEYSVESAEMKLRPASFRNLEGRRRRS</sequence>
<accession>A0A6P8SIT7</accession>
<dbReference type="FunFam" id="3.90.215.10:FF:000001">
    <property type="entry name" value="Tenascin isoform 1"/>
    <property type="match status" value="1"/>
</dbReference>
<feature type="domain" description="Fibronectin type-III" evidence="13">
    <location>
        <begin position="2792"/>
        <end position="2881"/>
    </location>
</feature>
<dbReference type="InterPro" id="IPR036056">
    <property type="entry name" value="Fibrinogen-like_C"/>
</dbReference>
<dbReference type="Gene3D" id="2.10.25.10">
    <property type="entry name" value="Laminin"/>
    <property type="match status" value="46"/>
</dbReference>
<comment type="subcellular location">
    <subcellularLocation>
        <location evidence="1">Secreted</location>
        <location evidence="1">Extracellular space</location>
        <location evidence="1">Extracellular matrix</location>
    </subcellularLocation>
</comment>
<evidence type="ECO:0000256" key="10">
    <source>
        <dbReference type="PROSITE-ProRule" id="PRU00076"/>
    </source>
</evidence>
<dbReference type="FunFam" id="2.10.25.10:FF:000001">
    <property type="entry name" value="Tenascin C"/>
    <property type="match status" value="46"/>
</dbReference>
<dbReference type="Pfam" id="PF00147">
    <property type="entry name" value="Fibrinogen_C"/>
    <property type="match status" value="1"/>
</dbReference>
<dbReference type="PROSITE" id="PS01186">
    <property type="entry name" value="EGF_2"/>
    <property type="match status" value="19"/>
</dbReference>
<dbReference type="Pfam" id="PF18720">
    <property type="entry name" value="EGF_Tenascin"/>
    <property type="match status" value="8"/>
</dbReference>
<dbReference type="InterPro" id="IPR014716">
    <property type="entry name" value="Fibrinogen_a/b/g_C_1"/>
</dbReference>
<feature type="disulfide bond" evidence="10">
    <location>
        <begin position="301"/>
        <end position="310"/>
    </location>
</feature>
<dbReference type="GeneID" id="117367674"/>
<feature type="domain" description="Fibronectin type-III" evidence="13">
    <location>
        <begin position="1971"/>
        <end position="2059"/>
    </location>
</feature>
<dbReference type="InterPro" id="IPR036116">
    <property type="entry name" value="FN3_sf"/>
</dbReference>
<dbReference type="Pfam" id="PF00041">
    <property type="entry name" value="fn3"/>
    <property type="match status" value="8"/>
</dbReference>
<keyword evidence="5 10" id="KW-0245">EGF-like domain</keyword>
<feature type="disulfide bond" evidence="10">
    <location>
        <begin position="363"/>
        <end position="372"/>
    </location>
</feature>
<evidence type="ECO:0000259" key="13">
    <source>
        <dbReference type="PROSITE" id="PS50853"/>
    </source>
</evidence>
<dbReference type="InterPro" id="IPR000742">
    <property type="entry name" value="EGF"/>
</dbReference>
<feature type="domain" description="Fibronectin type-III" evidence="13">
    <location>
        <begin position="1617"/>
        <end position="1706"/>
    </location>
</feature>
<feature type="domain" description="Fibronectin type-III" evidence="13">
    <location>
        <begin position="2151"/>
        <end position="2243"/>
    </location>
</feature>
<dbReference type="RefSeq" id="XP_033816343.1">
    <property type="nucleotide sequence ID" value="XM_033960452.1"/>
</dbReference>
<dbReference type="CDD" id="cd00063">
    <property type="entry name" value="FN3"/>
    <property type="match status" value="16"/>
</dbReference>
<feature type="domain" description="Fibronectin type-III" evidence="13">
    <location>
        <begin position="2428"/>
        <end position="2515"/>
    </location>
</feature>
<dbReference type="GO" id="GO:0030155">
    <property type="term" value="P:regulation of cell adhesion"/>
    <property type="evidence" value="ECO:0007669"/>
    <property type="project" value="TreeGrafter"/>
</dbReference>
<evidence type="ECO:0000256" key="6">
    <source>
        <dbReference type="ARBA" id="ARBA00022729"/>
    </source>
</evidence>
<feature type="domain" description="EGF-like" evidence="12">
    <location>
        <begin position="280"/>
        <end position="311"/>
    </location>
</feature>
<keyword evidence="6 11" id="KW-0732">Signal</keyword>
<comment type="caution">
    <text evidence="10">Lacks conserved residue(s) required for the propagation of feature annotation.</text>
</comment>
<dbReference type="PROSITE" id="PS50853">
    <property type="entry name" value="FN3"/>
    <property type="match status" value="14"/>
</dbReference>
<evidence type="ECO:0000256" key="2">
    <source>
        <dbReference type="ARBA" id="ARBA00008673"/>
    </source>
</evidence>
<dbReference type="OrthoDB" id="6130531at2759"/>
<feature type="domain" description="Fibronectin type-III" evidence="13">
    <location>
        <begin position="1879"/>
        <end position="1970"/>
    </location>
</feature>
<protein>
    <submittedName>
        <fullName evidence="16">Tenascin isoform X1</fullName>
    </submittedName>
</protein>
<proteinExistence type="inferred from homology"/>
<feature type="domain" description="Fibronectin type-III" evidence="13">
    <location>
        <begin position="2060"/>
        <end position="2149"/>
    </location>
</feature>
<dbReference type="CDD" id="cd00087">
    <property type="entry name" value="FReD"/>
    <property type="match status" value="1"/>
</dbReference>
<keyword evidence="7" id="KW-0677">Repeat</keyword>
<gene>
    <name evidence="16" type="primary">TNC</name>
</gene>
<dbReference type="SMART" id="SM00186">
    <property type="entry name" value="FBG"/>
    <property type="match status" value="1"/>
</dbReference>
<comment type="similarity">
    <text evidence="2">Belongs to the tenascin family.</text>
</comment>
<feature type="domain" description="Fibronectin type-III" evidence="13">
    <location>
        <begin position="2612"/>
        <end position="2699"/>
    </location>
</feature>
<keyword evidence="15" id="KW-1185">Reference proteome</keyword>
<dbReference type="FunFam" id="2.60.40.10:FF:000099">
    <property type="entry name" value="Fibronectin 1"/>
    <property type="match status" value="2"/>
</dbReference>
<evidence type="ECO:0000256" key="8">
    <source>
        <dbReference type="ARBA" id="ARBA00023157"/>
    </source>
</evidence>
<evidence type="ECO:0000313" key="15">
    <source>
        <dbReference type="Proteomes" id="UP000515159"/>
    </source>
</evidence>
<feature type="domain" description="Fibronectin type-III" evidence="13">
    <location>
        <begin position="2244"/>
        <end position="2331"/>
    </location>
</feature>
<dbReference type="InterPro" id="IPR050991">
    <property type="entry name" value="ECM_Regulatory_Proteins"/>
</dbReference>
<dbReference type="PROSITE" id="PS50026">
    <property type="entry name" value="EGF_3"/>
    <property type="match status" value="2"/>
</dbReference>
<feature type="disulfide bond" evidence="10">
    <location>
        <begin position="284"/>
        <end position="294"/>
    </location>
</feature>
<dbReference type="PANTHER" id="PTHR46708:SF1">
    <property type="entry name" value="TENASCIN"/>
    <property type="match status" value="1"/>
</dbReference>
<dbReference type="Gene3D" id="2.60.40.10">
    <property type="entry name" value="Immunoglobulins"/>
    <property type="match status" value="16"/>
</dbReference>
<dbReference type="FunCoup" id="A0A6P8SIT7">
    <property type="interactions" value="528"/>
</dbReference>
<feature type="signal peptide" evidence="11">
    <location>
        <begin position="1"/>
        <end position="22"/>
    </location>
</feature>
<keyword evidence="3" id="KW-0964">Secreted</keyword>
<dbReference type="GO" id="GO:0005615">
    <property type="term" value="C:extracellular space"/>
    <property type="evidence" value="ECO:0007669"/>
    <property type="project" value="TreeGrafter"/>
</dbReference>
<feature type="domain" description="Fibronectin type-III" evidence="13">
    <location>
        <begin position="2518"/>
        <end position="2611"/>
    </location>
</feature>
<reference evidence="16" key="1">
    <citation type="submission" date="2025-08" db="UniProtKB">
        <authorList>
            <consortium name="RefSeq"/>
        </authorList>
    </citation>
    <scope>IDENTIFICATION</scope>
</reference>
<feature type="domain" description="Fibronectin type-III" evidence="13">
    <location>
        <begin position="2703"/>
        <end position="2791"/>
    </location>
</feature>
<dbReference type="FunFam" id="2.60.40.10:FF:000293">
    <property type="entry name" value="Tenascin C"/>
    <property type="match status" value="1"/>
</dbReference>
<feature type="disulfide bond" evidence="10">
    <location>
        <begin position="346"/>
        <end position="356"/>
    </location>
</feature>
<dbReference type="SUPFAM" id="SSF56496">
    <property type="entry name" value="Fibrinogen C-terminal domain-like"/>
    <property type="match status" value="1"/>
</dbReference>
<evidence type="ECO:0000259" key="12">
    <source>
        <dbReference type="PROSITE" id="PS50026"/>
    </source>
</evidence>
<dbReference type="PANTHER" id="PTHR46708">
    <property type="entry name" value="TENASCIN"/>
    <property type="match status" value="1"/>
</dbReference>
<dbReference type="InterPro" id="IPR041161">
    <property type="entry name" value="EGF_Tenascin"/>
</dbReference>
<feature type="domain" description="Fibronectin type-III" evidence="13">
    <location>
        <begin position="2334"/>
        <end position="2427"/>
    </location>
</feature>
<evidence type="ECO:0000256" key="5">
    <source>
        <dbReference type="ARBA" id="ARBA00022536"/>
    </source>
</evidence>
<dbReference type="Pfam" id="PF25024">
    <property type="entry name" value="EGF_TEN"/>
    <property type="match status" value="4"/>
</dbReference>
<dbReference type="InterPro" id="IPR003961">
    <property type="entry name" value="FN3_dom"/>
</dbReference>
<dbReference type="CTD" id="3371"/>
<evidence type="ECO:0000256" key="11">
    <source>
        <dbReference type="SAM" id="SignalP"/>
    </source>
</evidence>
<evidence type="ECO:0000256" key="4">
    <source>
        <dbReference type="ARBA" id="ARBA00022530"/>
    </source>
</evidence>
<dbReference type="KEGG" id="gsh:117367674"/>
<evidence type="ECO:0000256" key="7">
    <source>
        <dbReference type="ARBA" id="ARBA00022737"/>
    </source>
</evidence>
<feature type="domain" description="Fibrinogen C-terminal" evidence="14">
    <location>
        <begin position="3055"/>
        <end position="3270"/>
    </location>
</feature>
<dbReference type="GO" id="GO:0031175">
    <property type="term" value="P:neuron projection development"/>
    <property type="evidence" value="ECO:0007669"/>
    <property type="project" value="TreeGrafter"/>
</dbReference>